<dbReference type="EMBL" id="OU892281">
    <property type="protein sequence ID" value="CAH1131504.1"/>
    <property type="molecule type" value="Genomic_DNA"/>
</dbReference>
<dbReference type="GO" id="GO:0043027">
    <property type="term" value="F:cysteine-type endopeptidase inhibitor activity involved in apoptotic process"/>
    <property type="evidence" value="ECO:0007669"/>
    <property type="project" value="UniProtKB-ARBA"/>
</dbReference>
<dbReference type="GO" id="GO:0004869">
    <property type="term" value="F:cysteine-type endopeptidase inhibitor activity"/>
    <property type="evidence" value="ECO:0007669"/>
    <property type="project" value="UniProtKB-ARBA"/>
</dbReference>
<dbReference type="FunFam" id="3.30.40.10:FF:000184">
    <property type="entry name" value="Baculoviral IAP repeat containing 2"/>
    <property type="match status" value="1"/>
</dbReference>
<comment type="similarity">
    <text evidence="1">Belongs to the IAP family.</text>
</comment>
<accession>A0A9P0GKF9</accession>
<dbReference type="Gene3D" id="1.10.1170.10">
    <property type="entry name" value="Inhibitor Of Apoptosis Protein (2mihbC-IAP-1), Chain A"/>
    <property type="match status" value="2"/>
</dbReference>
<dbReference type="Gene3D" id="1.10.8.10">
    <property type="entry name" value="DNA helicase RuvA subunit, C-terminal domain"/>
    <property type="match status" value="1"/>
</dbReference>
<dbReference type="GO" id="GO:0043066">
    <property type="term" value="P:negative regulation of apoptotic process"/>
    <property type="evidence" value="ECO:0007669"/>
    <property type="project" value="TreeGrafter"/>
</dbReference>
<dbReference type="PROSITE" id="PS01282">
    <property type="entry name" value="BIR_REPEAT_1"/>
    <property type="match status" value="1"/>
</dbReference>
<evidence type="ECO:0000256" key="4">
    <source>
        <dbReference type="ARBA" id="ARBA00022771"/>
    </source>
</evidence>
<dbReference type="GO" id="GO:0048471">
    <property type="term" value="C:perinuclear region of cytoplasm"/>
    <property type="evidence" value="ECO:0007669"/>
    <property type="project" value="UniProtKB-ARBA"/>
</dbReference>
<evidence type="ECO:0000313" key="10">
    <source>
        <dbReference type="Proteomes" id="UP001152799"/>
    </source>
</evidence>
<organism evidence="9 10">
    <name type="scientific">Ceutorhynchus assimilis</name>
    <name type="common">cabbage seed weevil</name>
    <dbReference type="NCBI Taxonomy" id="467358"/>
    <lineage>
        <taxon>Eukaryota</taxon>
        <taxon>Metazoa</taxon>
        <taxon>Ecdysozoa</taxon>
        <taxon>Arthropoda</taxon>
        <taxon>Hexapoda</taxon>
        <taxon>Insecta</taxon>
        <taxon>Pterygota</taxon>
        <taxon>Neoptera</taxon>
        <taxon>Endopterygota</taxon>
        <taxon>Coleoptera</taxon>
        <taxon>Polyphaga</taxon>
        <taxon>Cucujiformia</taxon>
        <taxon>Curculionidae</taxon>
        <taxon>Ceutorhynchinae</taxon>
        <taxon>Ceutorhynchus</taxon>
    </lineage>
</organism>
<dbReference type="PANTHER" id="PTHR10044:SF139">
    <property type="entry name" value="DEATH-ASSOCIATED INHIBITOR OF APOPTOSIS 2"/>
    <property type="match status" value="1"/>
</dbReference>
<keyword evidence="5" id="KW-0862">Zinc</keyword>
<evidence type="ECO:0000256" key="3">
    <source>
        <dbReference type="ARBA" id="ARBA00022723"/>
    </source>
</evidence>
<dbReference type="GO" id="GO:0006915">
    <property type="term" value="P:apoptotic process"/>
    <property type="evidence" value="ECO:0007669"/>
    <property type="project" value="UniProtKB-KW"/>
</dbReference>
<name>A0A9P0GKF9_9CUCU</name>
<dbReference type="OrthoDB" id="774873at2759"/>
<dbReference type="Pfam" id="PF00653">
    <property type="entry name" value="BIR"/>
    <property type="match status" value="2"/>
</dbReference>
<dbReference type="GO" id="GO:0051726">
    <property type="term" value="P:regulation of cell cycle"/>
    <property type="evidence" value="ECO:0007669"/>
    <property type="project" value="TreeGrafter"/>
</dbReference>
<keyword evidence="4 6" id="KW-0863">Zinc-finger</keyword>
<sequence>MNIEQNRLETFNDWPADASVSPQRIAKADPASSGNIPAVVSPLSIPSSSFPLDYKNESERLASFDNWPIPQVVSPEDLARAGFYSLKNGDNTKCAFCKGVVRAWEPNDIPDVEHKRHFPACPFVITTINPRLHSSDNGQLAQGTTFRNVNIINNSIDGNLDQLGVQKHNGPKRADYGTVEARLRTFSSWSPHLIQTPDLLAQAGFYYEGMNDQVRCFHCDGGLRHWDPDDDPWTEHARWFPRCSFVNLVKGQDFVTACSLENLNSSNGQNSKIQAKKRRQVSNEELQAHMISEPALTALGIGIDVQRVRRAMKEKLELTGQGYSHADALVEASLNMQLEEEDGFENPPLASNQIRNNLVAALIDFSKGTDNGNTDQTLQPNIPQQSSTPPDCPRGQFDACAPSGVKFEKSVSLEEENRILKEARQCKICMDAEVGIVFLPCGHLATCVNCAPNLEDCPVCRSVIKAAVRTFLS</sequence>
<dbReference type="GO" id="GO:0031398">
    <property type="term" value="P:positive regulation of protein ubiquitination"/>
    <property type="evidence" value="ECO:0007669"/>
    <property type="project" value="TreeGrafter"/>
</dbReference>
<proteinExistence type="inferred from homology"/>
<dbReference type="PROSITE" id="PS50089">
    <property type="entry name" value="ZF_RING_2"/>
    <property type="match status" value="1"/>
</dbReference>
<dbReference type="SMART" id="SM00238">
    <property type="entry name" value="BIR"/>
    <property type="match status" value="2"/>
</dbReference>
<dbReference type="SUPFAM" id="SSF57924">
    <property type="entry name" value="Inhibitor of apoptosis (IAP) repeat"/>
    <property type="match status" value="2"/>
</dbReference>
<dbReference type="InterPro" id="IPR050784">
    <property type="entry name" value="IAP"/>
</dbReference>
<dbReference type="CDD" id="cd14321">
    <property type="entry name" value="UBA_IAPs"/>
    <property type="match status" value="1"/>
</dbReference>
<dbReference type="Pfam" id="PF13920">
    <property type="entry name" value="zf-C3HC4_3"/>
    <property type="match status" value="1"/>
</dbReference>
<protein>
    <recommendedName>
        <fullName evidence="8">RING-type domain-containing protein</fullName>
    </recommendedName>
</protein>
<dbReference type="GO" id="GO:0070936">
    <property type="term" value="P:protein K48-linked ubiquitination"/>
    <property type="evidence" value="ECO:0007669"/>
    <property type="project" value="UniProtKB-ARBA"/>
</dbReference>
<keyword evidence="10" id="KW-1185">Reference proteome</keyword>
<evidence type="ECO:0000256" key="1">
    <source>
        <dbReference type="ARBA" id="ARBA00006672"/>
    </source>
</evidence>
<keyword evidence="3" id="KW-0479">Metal-binding</keyword>
<dbReference type="GO" id="GO:0005829">
    <property type="term" value="C:cytosol"/>
    <property type="evidence" value="ECO:0007669"/>
    <property type="project" value="UniProtKB-ARBA"/>
</dbReference>
<dbReference type="PROSITE" id="PS50143">
    <property type="entry name" value="BIR_REPEAT_2"/>
    <property type="match status" value="2"/>
</dbReference>
<dbReference type="InterPro" id="IPR001841">
    <property type="entry name" value="Znf_RING"/>
</dbReference>
<dbReference type="CDD" id="cd00022">
    <property type="entry name" value="BIR"/>
    <property type="match status" value="2"/>
</dbReference>
<evidence type="ECO:0000256" key="5">
    <source>
        <dbReference type="ARBA" id="ARBA00022833"/>
    </source>
</evidence>
<dbReference type="InterPro" id="IPR013083">
    <property type="entry name" value="Znf_RING/FYVE/PHD"/>
</dbReference>
<feature type="compositionally biased region" description="Polar residues" evidence="7">
    <location>
        <begin position="370"/>
        <end position="389"/>
    </location>
</feature>
<dbReference type="GO" id="GO:0008270">
    <property type="term" value="F:zinc ion binding"/>
    <property type="evidence" value="ECO:0007669"/>
    <property type="project" value="UniProtKB-KW"/>
</dbReference>
<dbReference type="Gene3D" id="3.30.40.10">
    <property type="entry name" value="Zinc/RING finger domain, C3HC4 (zinc finger)"/>
    <property type="match status" value="1"/>
</dbReference>
<dbReference type="PANTHER" id="PTHR10044">
    <property type="entry name" value="INHIBITOR OF APOPTOSIS"/>
    <property type="match status" value="1"/>
</dbReference>
<gene>
    <name evidence="9" type="ORF">CEUTPL_LOCUS10070</name>
</gene>
<dbReference type="AlphaFoldDB" id="A0A9P0GKF9"/>
<dbReference type="FunFam" id="1.10.1170.10:FF:000003">
    <property type="entry name" value="E3 ubiquitin-protein ligase XIAP"/>
    <property type="match status" value="1"/>
</dbReference>
<dbReference type="GO" id="GO:0005634">
    <property type="term" value="C:nucleus"/>
    <property type="evidence" value="ECO:0007669"/>
    <property type="project" value="TreeGrafter"/>
</dbReference>
<evidence type="ECO:0000259" key="8">
    <source>
        <dbReference type="PROSITE" id="PS50089"/>
    </source>
</evidence>
<feature type="region of interest" description="Disordered" evidence="7">
    <location>
        <begin position="370"/>
        <end position="392"/>
    </location>
</feature>
<dbReference type="SMART" id="SM00184">
    <property type="entry name" value="RING"/>
    <property type="match status" value="1"/>
</dbReference>
<keyword evidence="2" id="KW-0053">Apoptosis</keyword>
<reference evidence="9" key="1">
    <citation type="submission" date="2022-01" db="EMBL/GenBank/DDBJ databases">
        <authorList>
            <person name="King R."/>
        </authorList>
    </citation>
    <scope>NUCLEOTIDE SEQUENCE</scope>
</reference>
<dbReference type="InterPro" id="IPR001370">
    <property type="entry name" value="BIR_rpt"/>
</dbReference>
<dbReference type="FunFam" id="1.10.1170.10:FF:000002">
    <property type="entry name" value="Baculoviral IAP repeat containing 7"/>
    <property type="match status" value="1"/>
</dbReference>
<evidence type="ECO:0000256" key="6">
    <source>
        <dbReference type="PROSITE-ProRule" id="PRU00175"/>
    </source>
</evidence>
<evidence type="ECO:0000256" key="7">
    <source>
        <dbReference type="SAM" id="MobiDB-lite"/>
    </source>
</evidence>
<dbReference type="Proteomes" id="UP001152799">
    <property type="component" value="Chromosome 5"/>
</dbReference>
<dbReference type="GO" id="GO:0031625">
    <property type="term" value="F:ubiquitin protein ligase binding"/>
    <property type="evidence" value="ECO:0007669"/>
    <property type="project" value="UniProtKB-ARBA"/>
</dbReference>
<feature type="domain" description="RING-type" evidence="8">
    <location>
        <begin position="426"/>
        <end position="461"/>
    </location>
</feature>
<dbReference type="GO" id="GO:0089720">
    <property type="term" value="F:caspase binding"/>
    <property type="evidence" value="ECO:0007669"/>
    <property type="project" value="UniProtKB-ARBA"/>
</dbReference>
<evidence type="ECO:0000256" key="2">
    <source>
        <dbReference type="ARBA" id="ARBA00022703"/>
    </source>
</evidence>
<evidence type="ECO:0000313" key="9">
    <source>
        <dbReference type="EMBL" id="CAH1131504.1"/>
    </source>
</evidence>
<dbReference type="CDD" id="cd16713">
    <property type="entry name" value="RING-HC_BIRC2_3_7"/>
    <property type="match status" value="1"/>
</dbReference>
<dbReference type="GO" id="GO:0061630">
    <property type="term" value="F:ubiquitin protein ligase activity"/>
    <property type="evidence" value="ECO:0007669"/>
    <property type="project" value="TreeGrafter"/>
</dbReference>
<dbReference type="GO" id="GO:0022416">
    <property type="term" value="P:chaeta development"/>
    <property type="evidence" value="ECO:0007669"/>
    <property type="project" value="UniProtKB-ARBA"/>
</dbReference>